<sequence>MVFFDFISRHTRLIKHNINKKLKKADVKYSPAVTPSESLLKRVYVSPVAKPKIKSIKKPKK</sequence>
<evidence type="ECO:0000313" key="2">
    <source>
        <dbReference type="Proteomes" id="UP000321863"/>
    </source>
</evidence>
<reference evidence="1 2" key="1">
    <citation type="submission" date="2019-07" db="EMBL/GenBank/DDBJ databases">
        <title>Whole genome shotgun sequence of Chryseobacterium hagamense NBRC 105253.</title>
        <authorList>
            <person name="Hosoyama A."/>
            <person name="Uohara A."/>
            <person name="Ohji S."/>
            <person name="Ichikawa N."/>
        </authorList>
    </citation>
    <scope>NUCLEOTIDE SEQUENCE [LARGE SCALE GENOMIC DNA]</scope>
    <source>
        <strain evidence="1 2">NBRC 105253</strain>
    </source>
</reference>
<evidence type="ECO:0000313" key="1">
    <source>
        <dbReference type="EMBL" id="GEN76687.1"/>
    </source>
</evidence>
<protein>
    <submittedName>
        <fullName evidence="1">Uncharacterized protein</fullName>
    </submittedName>
</protein>
<comment type="caution">
    <text evidence="1">The sequence shown here is derived from an EMBL/GenBank/DDBJ whole genome shotgun (WGS) entry which is preliminary data.</text>
</comment>
<gene>
    <name evidence="1" type="ORF">CHA01nite_24270</name>
</gene>
<name>A0A511YNB4_9FLAO</name>
<proteinExistence type="predicted"/>
<organism evidence="1 2">
    <name type="scientific">Chryseobacterium hagamense</name>
    <dbReference type="NCBI Taxonomy" id="395935"/>
    <lineage>
        <taxon>Bacteria</taxon>
        <taxon>Pseudomonadati</taxon>
        <taxon>Bacteroidota</taxon>
        <taxon>Flavobacteriia</taxon>
        <taxon>Flavobacteriales</taxon>
        <taxon>Weeksellaceae</taxon>
        <taxon>Chryseobacterium group</taxon>
        <taxon>Chryseobacterium</taxon>
    </lineage>
</organism>
<dbReference type="AlphaFoldDB" id="A0A511YNB4"/>
<dbReference type="Proteomes" id="UP000321863">
    <property type="component" value="Unassembled WGS sequence"/>
</dbReference>
<keyword evidence="2" id="KW-1185">Reference proteome</keyword>
<dbReference type="EMBL" id="BJYJ01000013">
    <property type="protein sequence ID" value="GEN76687.1"/>
    <property type="molecule type" value="Genomic_DNA"/>
</dbReference>
<accession>A0A511YNB4</accession>